<feature type="region of interest" description="Disordered" evidence="1">
    <location>
        <begin position="44"/>
        <end position="105"/>
    </location>
</feature>
<reference evidence="3" key="1">
    <citation type="submission" date="2021-07" db="EMBL/GenBank/DDBJ databases">
        <authorList>
            <person name="Branca A.L. A."/>
        </authorList>
    </citation>
    <scope>NUCLEOTIDE SEQUENCE</scope>
</reference>
<dbReference type="EMBL" id="CAJVRC010000863">
    <property type="protein sequence ID" value="CAG8898369.1"/>
    <property type="molecule type" value="Genomic_DNA"/>
</dbReference>
<evidence type="ECO:0000256" key="1">
    <source>
        <dbReference type="SAM" id="MobiDB-lite"/>
    </source>
</evidence>
<dbReference type="Proteomes" id="UP001154252">
    <property type="component" value="Unassembled WGS sequence"/>
</dbReference>
<keyword evidence="2" id="KW-0812">Transmembrane</keyword>
<proteinExistence type="predicted"/>
<keyword evidence="2" id="KW-0472">Membrane</keyword>
<feature type="compositionally biased region" description="Basic residues" evidence="1">
    <location>
        <begin position="60"/>
        <end position="76"/>
    </location>
</feature>
<gene>
    <name evidence="3" type="ORF">PEGY_LOCUS5137</name>
</gene>
<comment type="caution">
    <text evidence="3">The sequence shown here is derived from an EMBL/GenBank/DDBJ whole genome shotgun (WGS) entry which is preliminary data.</text>
</comment>
<feature type="transmembrane region" description="Helical" evidence="2">
    <location>
        <begin position="141"/>
        <end position="164"/>
    </location>
</feature>
<organism evidence="3 4">
    <name type="scientific">Penicillium egyptiacum</name>
    <dbReference type="NCBI Taxonomy" id="1303716"/>
    <lineage>
        <taxon>Eukaryota</taxon>
        <taxon>Fungi</taxon>
        <taxon>Dikarya</taxon>
        <taxon>Ascomycota</taxon>
        <taxon>Pezizomycotina</taxon>
        <taxon>Eurotiomycetes</taxon>
        <taxon>Eurotiomycetidae</taxon>
        <taxon>Eurotiales</taxon>
        <taxon>Aspergillaceae</taxon>
        <taxon>Penicillium</taxon>
    </lineage>
</organism>
<keyword evidence="4" id="KW-1185">Reference proteome</keyword>
<evidence type="ECO:0000313" key="3">
    <source>
        <dbReference type="EMBL" id="CAG8898369.1"/>
    </source>
</evidence>
<sequence>MYRTPHSPAWPQVPKVAPITSSSQHHLTSTMGWFDGKSSAVSSAGYVRRRASPTPSSHSTHSRRSKSGYSTHHSRHSAPSFFGALGGGRSRGRSSPSVFSSFSSSSRRARPREGFVQRMIRDIKRLFRDIYRWARRNPMKVFMMVIVPLLTSGVLPKLLAMIGIRLPHAVTSALGGASKTGGGFEGGGRGMSENIGSLMNIAKMFA</sequence>
<protein>
    <submittedName>
        <fullName evidence="3">Uncharacterized protein</fullName>
    </submittedName>
</protein>
<name>A0A9W4KEU1_9EURO</name>
<keyword evidence="2" id="KW-1133">Transmembrane helix</keyword>
<feature type="compositionally biased region" description="Low complexity" evidence="1">
    <location>
        <begin position="93"/>
        <end position="105"/>
    </location>
</feature>
<dbReference type="AlphaFoldDB" id="A0A9W4KEU1"/>
<evidence type="ECO:0000256" key="2">
    <source>
        <dbReference type="SAM" id="Phobius"/>
    </source>
</evidence>
<dbReference type="OrthoDB" id="5398396at2759"/>
<accession>A0A9W4KEU1</accession>
<evidence type="ECO:0000313" key="4">
    <source>
        <dbReference type="Proteomes" id="UP001154252"/>
    </source>
</evidence>